<dbReference type="Gene3D" id="3.60.15.10">
    <property type="entry name" value="Ribonuclease Z/Hydroxyacylglutathione hydrolase-like"/>
    <property type="match status" value="1"/>
</dbReference>
<dbReference type="SUPFAM" id="SSF56281">
    <property type="entry name" value="Metallo-hydrolase/oxidoreductase"/>
    <property type="match status" value="1"/>
</dbReference>
<dbReference type="PANTHER" id="PTHR23200:SF48">
    <property type="entry name" value="METALLO-BETA-LACTAMASE DOMAIN-CONTAINING PROTEIN 1"/>
    <property type="match status" value="1"/>
</dbReference>
<sequence>MNKITVLFDGYSEMLPNDPRGEVMKANCSCTLIQCKTGENLIIDSMDCWSGPKLLEALKFHNLCPKDINFCISTHTHPDHLGNNNFFLNARHIVAWSVSHRDEYFIHDFTEKPFKINENIKIIATKGHTLSCISVICENTNFDGKTVAIVGDLFEHENDITDPELWKSAGSEAINDQLRNRHKMSMIADYIVPGHGPMFKVTQEIRKKLEDDMKNADLNIS</sequence>
<name>A0A336MW28_CULSO</name>
<comment type="subcellular location">
    <subcellularLocation>
        <location evidence="1">Cytoplasm</location>
        <location evidence="1">Cytosol</location>
    </subcellularLocation>
</comment>
<evidence type="ECO:0000256" key="3">
    <source>
        <dbReference type="ARBA" id="ARBA00014856"/>
    </source>
</evidence>
<dbReference type="OMA" id="ICSHGHV"/>
<protein>
    <recommendedName>
        <fullName evidence="3">Metallo-beta-lactamase domain-containing protein 1</fullName>
    </recommendedName>
    <alternativeName>
        <fullName evidence="4">Endoribonuclease MBLAC1</fullName>
    </alternativeName>
</protein>
<dbReference type="PANTHER" id="PTHR23200">
    <property type="entry name" value="METALLO-BETA-LACTAMASE DOMAIN-CONTAINING PROTEIN 1"/>
    <property type="match status" value="1"/>
</dbReference>
<dbReference type="InterPro" id="IPR036866">
    <property type="entry name" value="RibonucZ/Hydroxyglut_hydro"/>
</dbReference>
<dbReference type="AlphaFoldDB" id="A0A336MW28"/>
<comment type="catalytic activity">
    <reaction evidence="5">
        <text>a ribonucleotidyl-ribonucleotide-RNA + H2O = a 3'-end ribonucleotide-RNA + a 5'-end 5'-phospho-ribonucleoside-RNA + H(+)</text>
        <dbReference type="Rhea" id="RHEA:68096"/>
        <dbReference type="Rhea" id="RHEA-COMP:15179"/>
        <dbReference type="Rhea" id="RHEA-COMP:17355"/>
        <dbReference type="Rhea" id="RHEA-COMP:17428"/>
        <dbReference type="ChEBI" id="CHEBI:15377"/>
        <dbReference type="ChEBI" id="CHEBI:15378"/>
        <dbReference type="ChEBI" id="CHEBI:74896"/>
        <dbReference type="ChEBI" id="CHEBI:138282"/>
        <dbReference type="ChEBI" id="CHEBI:173118"/>
    </reaction>
    <physiologicalReaction direction="left-to-right" evidence="5">
        <dbReference type="Rhea" id="RHEA:68097"/>
    </physiologicalReaction>
</comment>
<evidence type="ECO:0000256" key="4">
    <source>
        <dbReference type="ARBA" id="ARBA00032988"/>
    </source>
</evidence>
<dbReference type="EMBL" id="UFQS01002369">
    <property type="protein sequence ID" value="SSX13900.1"/>
    <property type="molecule type" value="Genomic_DNA"/>
</dbReference>
<evidence type="ECO:0000256" key="2">
    <source>
        <dbReference type="ARBA" id="ARBA00011738"/>
    </source>
</evidence>
<accession>A0A336MW28</accession>
<comment type="subunit">
    <text evidence="2">Homodimer.</text>
</comment>
<proteinExistence type="predicted"/>
<evidence type="ECO:0000313" key="9">
    <source>
        <dbReference type="EMBL" id="SSX33319.1"/>
    </source>
</evidence>
<dbReference type="VEuPathDB" id="VectorBase:CSON006269"/>
<comment type="function">
    <text evidence="6">Endoribonuclease that catalyzes the hydrolysis of histone-coding pre-mRNA 3'-end. Involved in histone pre-mRNA processing during the S-phase of the cell cycle, which is required for entering/progressing through S-phase. Cleaves histone pre-mRNA at a major and a minor cleavage site after the 5'-ACCCA-3' and the 5'-ACCCACA-3' sequence, respectively, and located downstream of the stem-loop. May require the presence of the HDE element located at the histone pre-RNA 3'-end to avoid non-specific cleavage.</text>
</comment>
<reference evidence="8" key="1">
    <citation type="submission" date="2018-04" db="EMBL/GenBank/DDBJ databases">
        <authorList>
            <person name="Go L.Y."/>
            <person name="Mitchell J.A."/>
        </authorList>
    </citation>
    <scope>NUCLEOTIDE SEQUENCE</scope>
    <source>
        <tissue evidence="8">Whole organism</tissue>
    </source>
</reference>
<evidence type="ECO:0000256" key="5">
    <source>
        <dbReference type="ARBA" id="ARBA00044690"/>
    </source>
</evidence>
<evidence type="ECO:0000256" key="1">
    <source>
        <dbReference type="ARBA" id="ARBA00004514"/>
    </source>
</evidence>
<dbReference type="Pfam" id="PF00753">
    <property type="entry name" value="Lactamase_B"/>
    <property type="match status" value="1"/>
</dbReference>
<dbReference type="SMART" id="SM00849">
    <property type="entry name" value="Lactamase_B"/>
    <property type="match status" value="1"/>
</dbReference>
<evidence type="ECO:0000256" key="6">
    <source>
        <dbReference type="ARBA" id="ARBA00045869"/>
    </source>
</evidence>
<dbReference type="EMBL" id="UFQT01002369">
    <property type="protein sequence ID" value="SSX33319.1"/>
    <property type="molecule type" value="Genomic_DNA"/>
</dbReference>
<feature type="domain" description="Metallo-beta-lactamase" evidence="7">
    <location>
        <begin position="27"/>
        <end position="195"/>
    </location>
</feature>
<gene>
    <name evidence="9" type="primary">CSON006269</name>
</gene>
<reference evidence="9" key="2">
    <citation type="submission" date="2018-07" db="EMBL/GenBank/DDBJ databases">
        <authorList>
            <person name="Quirk P.G."/>
            <person name="Krulwich T.A."/>
        </authorList>
    </citation>
    <scope>NUCLEOTIDE SEQUENCE</scope>
</reference>
<dbReference type="GO" id="GO:0005829">
    <property type="term" value="C:cytosol"/>
    <property type="evidence" value="ECO:0007669"/>
    <property type="project" value="UniProtKB-SubCell"/>
</dbReference>
<dbReference type="InterPro" id="IPR039344">
    <property type="entry name" value="MBLAC1"/>
</dbReference>
<dbReference type="CDD" id="cd07711">
    <property type="entry name" value="MBLAC1-like_MBL-fold"/>
    <property type="match status" value="1"/>
</dbReference>
<evidence type="ECO:0000259" key="7">
    <source>
        <dbReference type="SMART" id="SM00849"/>
    </source>
</evidence>
<organism evidence="9">
    <name type="scientific">Culicoides sonorensis</name>
    <name type="common">Biting midge</name>
    <dbReference type="NCBI Taxonomy" id="179676"/>
    <lineage>
        <taxon>Eukaryota</taxon>
        <taxon>Metazoa</taxon>
        <taxon>Ecdysozoa</taxon>
        <taxon>Arthropoda</taxon>
        <taxon>Hexapoda</taxon>
        <taxon>Insecta</taxon>
        <taxon>Pterygota</taxon>
        <taxon>Neoptera</taxon>
        <taxon>Endopterygota</taxon>
        <taxon>Diptera</taxon>
        <taxon>Nematocera</taxon>
        <taxon>Chironomoidea</taxon>
        <taxon>Ceratopogonidae</taxon>
        <taxon>Ceratopogoninae</taxon>
        <taxon>Culicoides</taxon>
        <taxon>Monoculicoides</taxon>
    </lineage>
</organism>
<dbReference type="InterPro" id="IPR001279">
    <property type="entry name" value="Metallo-B-lactamas"/>
</dbReference>
<dbReference type="GO" id="GO:0031123">
    <property type="term" value="P:RNA 3'-end processing"/>
    <property type="evidence" value="ECO:0007669"/>
    <property type="project" value="UniProtKB-ARBA"/>
</dbReference>
<evidence type="ECO:0000313" key="8">
    <source>
        <dbReference type="EMBL" id="SSX13900.1"/>
    </source>
</evidence>